<dbReference type="AlphaFoldDB" id="D9XW91"/>
<evidence type="ECO:0000256" key="4">
    <source>
        <dbReference type="ARBA" id="ARBA00022723"/>
    </source>
</evidence>
<accession>D9XW91</accession>
<dbReference type="GO" id="GO:0006974">
    <property type="term" value="P:DNA damage response"/>
    <property type="evidence" value="ECO:0007669"/>
    <property type="project" value="TreeGrafter"/>
</dbReference>
<evidence type="ECO:0000256" key="6">
    <source>
        <dbReference type="ARBA" id="ARBA00023211"/>
    </source>
</evidence>
<keyword evidence="4" id="KW-0479">Metal-binding</keyword>
<dbReference type="InterPro" id="IPR036075">
    <property type="entry name" value="ARMT-1-like_metal-bd_sf"/>
</dbReference>
<name>D9XW91_9ACTN</name>
<evidence type="ECO:0000256" key="5">
    <source>
        <dbReference type="ARBA" id="ARBA00022801"/>
    </source>
</evidence>
<comment type="catalytic activity">
    <reaction evidence="1">
        <text>beta-D-fructose 1-phosphate + H2O = D-fructose + phosphate</text>
        <dbReference type="Rhea" id="RHEA:35603"/>
        <dbReference type="ChEBI" id="CHEBI:15377"/>
        <dbReference type="ChEBI" id="CHEBI:37721"/>
        <dbReference type="ChEBI" id="CHEBI:43474"/>
        <dbReference type="ChEBI" id="CHEBI:138881"/>
    </reaction>
</comment>
<keyword evidence="11" id="KW-1185">Reference proteome</keyword>
<evidence type="ECO:0000256" key="1">
    <source>
        <dbReference type="ARBA" id="ARBA00001326"/>
    </source>
</evidence>
<dbReference type="InterPro" id="IPR039763">
    <property type="entry name" value="ARMT1"/>
</dbReference>
<comment type="cofactor">
    <cofactor evidence="2">
        <name>Mn(2+)</name>
        <dbReference type="ChEBI" id="CHEBI:29035"/>
    </cofactor>
</comment>
<feature type="compositionally biased region" description="Low complexity" evidence="8">
    <location>
        <begin position="75"/>
        <end position="104"/>
    </location>
</feature>
<feature type="compositionally biased region" description="Basic residues" evidence="8">
    <location>
        <begin position="1"/>
        <end position="10"/>
    </location>
</feature>
<protein>
    <recommendedName>
        <fullName evidence="9">Damage-control phosphatase ARMT1-like metal-binding domain-containing protein</fullName>
    </recommendedName>
</protein>
<proteinExistence type="inferred from homology"/>
<dbReference type="GO" id="GO:0046872">
    <property type="term" value="F:metal ion binding"/>
    <property type="evidence" value="ECO:0007669"/>
    <property type="project" value="UniProtKB-KW"/>
</dbReference>
<keyword evidence="5" id="KW-0378">Hydrolase</keyword>
<evidence type="ECO:0000313" key="10">
    <source>
        <dbReference type="EMBL" id="EFL38327.1"/>
    </source>
</evidence>
<dbReference type="HOGENOM" id="CLU_030117_3_0_11"/>
<dbReference type="EMBL" id="GG657758">
    <property type="protein sequence ID" value="EFL38327.1"/>
    <property type="molecule type" value="Genomic_DNA"/>
</dbReference>
<dbReference type="SUPFAM" id="SSF111321">
    <property type="entry name" value="AF1104-like"/>
    <property type="match status" value="1"/>
</dbReference>
<dbReference type="InterPro" id="IPR002791">
    <property type="entry name" value="ARMT1-like_metal-bd"/>
</dbReference>
<feature type="domain" description="Damage-control phosphatase ARMT1-like metal-binding" evidence="9">
    <location>
        <begin position="127"/>
        <end position="471"/>
    </location>
</feature>
<dbReference type="PANTHER" id="PTHR12260">
    <property type="entry name" value="DAMAGE-CONTROL PHOSPHATASE ARMT1"/>
    <property type="match status" value="1"/>
</dbReference>
<evidence type="ECO:0000256" key="3">
    <source>
        <dbReference type="ARBA" id="ARBA00009519"/>
    </source>
</evidence>
<gene>
    <name evidence="10" type="ORF">SSRG_01131</name>
</gene>
<dbReference type="STRING" id="467200.SSRG_01131"/>
<feature type="region of interest" description="Disordered" evidence="8">
    <location>
        <begin position="1"/>
        <end position="117"/>
    </location>
</feature>
<evidence type="ECO:0000259" key="9">
    <source>
        <dbReference type="Pfam" id="PF01937"/>
    </source>
</evidence>
<organism evidence="10 11">
    <name type="scientific">Streptomyces griseoflavus Tu4000</name>
    <dbReference type="NCBI Taxonomy" id="467200"/>
    <lineage>
        <taxon>Bacteria</taxon>
        <taxon>Bacillati</taxon>
        <taxon>Actinomycetota</taxon>
        <taxon>Actinomycetes</taxon>
        <taxon>Kitasatosporales</taxon>
        <taxon>Streptomycetaceae</taxon>
        <taxon>Streptomyces</taxon>
    </lineage>
</organism>
<dbReference type="GO" id="GO:0016791">
    <property type="term" value="F:phosphatase activity"/>
    <property type="evidence" value="ECO:0007669"/>
    <property type="project" value="TreeGrafter"/>
</dbReference>
<evidence type="ECO:0000313" key="11">
    <source>
        <dbReference type="Proteomes" id="UP000002968"/>
    </source>
</evidence>
<dbReference type="Pfam" id="PF01937">
    <property type="entry name" value="ARMT1-like_dom"/>
    <property type="match status" value="1"/>
</dbReference>
<dbReference type="Gene3D" id="3.40.50.10880">
    <property type="entry name" value="Uncharacterised protein PF01937, DUF89, domain 3"/>
    <property type="match status" value="1"/>
</dbReference>
<comment type="similarity">
    <text evidence="3">Belongs to the damage-control phosphatase family. Sugar phosphate phosphatase III subfamily.</text>
</comment>
<dbReference type="PANTHER" id="PTHR12260:SF6">
    <property type="entry name" value="DAMAGE-CONTROL PHOSPHATASE ARMT1"/>
    <property type="match status" value="1"/>
</dbReference>
<keyword evidence="6" id="KW-0464">Manganese</keyword>
<feature type="compositionally biased region" description="Basic residues" evidence="8">
    <location>
        <begin position="19"/>
        <end position="28"/>
    </location>
</feature>
<sequence>MAGHRHLPAPRRREGVRRPPGRRHRRRGALPGLLLRRHPGRRPLPRVRRPAAPPHGGDVAAPHPRPGPRDPARPLPLAGRPAGTGDRAGVSSGARARARVTVSRMSDTPTAPVILGDRPGTFPHGVLAERHPAIIRQVREAFPYGPAQHRALDALLAECTGGAVEPLPAGAHDRERWAAWGMDSYAGRSWYDVPWLWSESWFYRRLLDAVGYFGPGPWQGIDPFRPSKLAELDSPATDEELAALDDLAGRPADERARALLHGSLWGNRADLGFRLSAEGAERTAAVPALVADDSERLWTLLGASGTGTLCLVADNADRELVPDLLLVAHLLAHGRIGRAVLHVKPYPYYVSDATTADVVDAVRRLTGAQGAAAGYGRGLWDALSDGRLTLRAHPFSCAPLPYAEMPDDLRADFAAATLTVVKGDLNYRRLVGDRYWPPTTPFAGVTDYFPAPVAALRTLKSDVVTGLTAATEAALDAAEGRRWRTAGTHALIQVRT</sequence>
<comment type="catalytic activity">
    <reaction evidence="7">
        <text>beta-D-fructose 6-phosphate = dihydroxyacetone + D-glyceraldehyde 3-phosphate</text>
        <dbReference type="Rhea" id="RHEA:28002"/>
        <dbReference type="ChEBI" id="CHEBI:16016"/>
        <dbReference type="ChEBI" id="CHEBI:57634"/>
        <dbReference type="ChEBI" id="CHEBI:59776"/>
    </reaction>
</comment>
<evidence type="ECO:0000256" key="2">
    <source>
        <dbReference type="ARBA" id="ARBA00001936"/>
    </source>
</evidence>
<reference evidence="10" key="1">
    <citation type="submission" date="2009-02" db="EMBL/GenBank/DDBJ databases">
        <title>Annotation of Streptomyces griseoflavus strain Tu4000.</title>
        <authorList>
            <consortium name="The Broad Institute Genome Sequencing Platform"/>
            <consortium name="Broad Institute Microbial Sequencing Center"/>
            <person name="Fischbach M."/>
            <person name="Godfrey P."/>
            <person name="Ward D."/>
            <person name="Young S."/>
            <person name="Zeng Q."/>
            <person name="Koehrsen M."/>
            <person name="Alvarado L."/>
            <person name="Berlin A.M."/>
            <person name="Bochicchio J."/>
            <person name="Borenstein D."/>
            <person name="Chapman S.B."/>
            <person name="Chen Z."/>
            <person name="Engels R."/>
            <person name="Freedman E."/>
            <person name="Gellesch M."/>
            <person name="Goldberg J."/>
            <person name="Griggs A."/>
            <person name="Gujja S."/>
            <person name="Heilman E.R."/>
            <person name="Heiman D.I."/>
            <person name="Hepburn T.A."/>
            <person name="Howarth C."/>
            <person name="Jen D."/>
            <person name="Larson L."/>
            <person name="Lewis B."/>
            <person name="Mehta T."/>
            <person name="Park D."/>
            <person name="Pearson M."/>
            <person name="Richards J."/>
            <person name="Roberts A."/>
            <person name="Saif S."/>
            <person name="Shea T.D."/>
            <person name="Shenoy N."/>
            <person name="Sisk P."/>
            <person name="Stolte C."/>
            <person name="Sykes S.N."/>
            <person name="Thomson T."/>
            <person name="Walk T."/>
            <person name="White J."/>
            <person name="Yandava C."/>
            <person name="Straight P."/>
            <person name="Clardy J."/>
            <person name="Hung D."/>
            <person name="Kolter R."/>
            <person name="Mekalanos J."/>
            <person name="Walker S."/>
            <person name="Walsh C.T."/>
            <person name="Wieland-Brown L.C."/>
            <person name="Haas B."/>
            <person name="Nusbaum C."/>
            <person name="Birren B."/>
        </authorList>
    </citation>
    <scope>NUCLEOTIDE SEQUENCE [LARGE SCALE GENOMIC DNA]</scope>
    <source>
        <strain evidence="10">Tu4000</strain>
    </source>
</reference>
<evidence type="ECO:0000256" key="8">
    <source>
        <dbReference type="SAM" id="MobiDB-lite"/>
    </source>
</evidence>
<feature type="compositionally biased region" description="Basic residues" evidence="8">
    <location>
        <begin position="35"/>
        <end position="49"/>
    </location>
</feature>
<dbReference type="eggNOG" id="COG1578">
    <property type="taxonomic scope" value="Bacteria"/>
</dbReference>
<dbReference type="Proteomes" id="UP000002968">
    <property type="component" value="Unassembled WGS sequence"/>
</dbReference>
<evidence type="ECO:0000256" key="7">
    <source>
        <dbReference type="ARBA" id="ARBA00048809"/>
    </source>
</evidence>